<accession>A0ABP1G671</accession>
<dbReference type="Pfam" id="PF00856">
    <property type="entry name" value="SET"/>
    <property type="match status" value="1"/>
</dbReference>
<dbReference type="InterPro" id="IPR001214">
    <property type="entry name" value="SET_dom"/>
</dbReference>
<sequence length="311" mass="34682">MIGCLQAHLSVEAINAEGLRGVTATVDVKEGESIALLPTDLIIEMGSERHSSAENAAVLLGRLQKELQWHKGMMPYWTSLPEGNGSIFCRHLFTKQEIALLQSDSMAEEIQGDQEHLHEVYNGRAKWWEHVLGMVPKTNLPRELGPEHNVTLEAFAHTACLVGAYAFACQRGRWPFHYKAVCLLPLMDMLNHRSDGQSNAVVDQNENGTYSCYAKRDIKAGEEVTQTYSPVTARSDHSLLQYGFVEEFEEPLLAAVDSATGFDMEDDTWYGMHQQLIGPEESKRLKGILERLQGSQDEDSNLLEGKPAPSL</sequence>
<reference evidence="3 4" key="1">
    <citation type="submission" date="2024-06" db="EMBL/GenBank/DDBJ databases">
        <authorList>
            <person name="Kraege A."/>
            <person name="Thomma B."/>
        </authorList>
    </citation>
    <scope>NUCLEOTIDE SEQUENCE [LARGE SCALE GENOMIC DNA]</scope>
</reference>
<evidence type="ECO:0000313" key="4">
    <source>
        <dbReference type="Proteomes" id="UP001497392"/>
    </source>
</evidence>
<evidence type="ECO:0000313" key="3">
    <source>
        <dbReference type="EMBL" id="CAL5227287.1"/>
    </source>
</evidence>
<proteinExistence type="predicted"/>
<dbReference type="CDD" id="cd10527">
    <property type="entry name" value="SET_LSMT"/>
    <property type="match status" value="1"/>
</dbReference>
<name>A0ABP1G671_9CHLO</name>
<dbReference type="EMBL" id="CAXHTA020000017">
    <property type="protein sequence ID" value="CAL5227287.1"/>
    <property type="molecule type" value="Genomic_DNA"/>
</dbReference>
<dbReference type="InterPro" id="IPR050600">
    <property type="entry name" value="SETD3_SETD6_MTase"/>
</dbReference>
<dbReference type="Gene3D" id="3.90.1410.10">
    <property type="entry name" value="set domain protein methyltransferase, domain 1"/>
    <property type="match status" value="1"/>
</dbReference>
<comment type="caution">
    <text evidence="3">The sequence shown here is derived from an EMBL/GenBank/DDBJ whole genome shotgun (WGS) entry which is preliminary data.</text>
</comment>
<organism evidence="3 4">
    <name type="scientific">Coccomyxa viridis</name>
    <dbReference type="NCBI Taxonomy" id="1274662"/>
    <lineage>
        <taxon>Eukaryota</taxon>
        <taxon>Viridiplantae</taxon>
        <taxon>Chlorophyta</taxon>
        <taxon>core chlorophytes</taxon>
        <taxon>Trebouxiophyceae</taxon>
        <taxon>Trebouxiophyceae incertae sedis</taxon>
        <taxon>Coccomyxaceae</taxon>
        <taxon>Coccomyxa</taxon>
    </lineage>
</organism>
<dbReference type="Proteomes" id="UP001497392">
    <property type="component" value="Unassembled WGS sequence"/>
</dbReference>
<protein>
    <submittedName>
        <fullName evidence="3">G10220 protein</fullName>
    </submittedName>
</protein>
<dbReference type="SUPFAM" id="SSF82199">
    <property type="entry name" value="SET domain"/>
    <property type="match status" value="1"/>
</dbReference>
<dbReference type="PANTHER" id="PTHR13271">
    <property type="entry name" value="UNCHARACTERIZED PUTATIVE METHYLTRANSFERASE"/>
    <property type="match status" value="1"/>
</dbReference>
<keyword evidence="4" id="KW-1185">Reference proteome</keyword>
<dbReference type="PROSITE" id="PS50280">
    <property type="entry name" value="SET"/>
    <property type="match status" value="1"/>
</dbReference>
<evidence type="ECO:0000256" key="1">
    <source>
        <dbReference type="SAM" id="MobiDB-lite"/>
    </source>
</evidence>
<gene>
    <name evidence="3" type="primary">g10220</name>
    <name evidence="3" type="ORF">VP750_LOCUS9193</name>
</gene>
<dbReference type="InterPro" id="IPR046341">
    <property type="entry name" value="SET_dom_sf"/>
</dbReference>
<feature type="region of interest" description="Disordered" evidence="1">
    <location>
        <begin position="291"/>
        <end position="311"/>
    </location>
</feature>
<feature type="domain" description="SET" evidence="2">
    <location>
        <begin position="1"/>
        <end position="229"/>
    </location>
</feature>
<evidence type="ECO:0000259" key="2">
    <source>
        <dbReference type="PROSITE" id="PS50280"/>
    </source>
</evidence>